<feature type="domain" description="Methyltransferase" evidence="2">
    <location>
        <begin position="196"/>
        <end position="431"/>
    </location>
</feature>
<evidence type="ECO:0000313" key="4">
    <source>
        <dbReference type="Proteomes" id="UP000663845"/>
    </source>
</evidence>
<evidence type="ECO:0000313" key="3">
    <source>
        <dbReference type="EMBL" id="CAF0903237.1"/>
    </source>
</evidence>
<feature type="region of interest" description="Disordered" evidence="1">
    <location>
        <begin position="1"/>
        <end position="23"/>
    </location>
</feature>
<dbReference type="Pfam" id="PF13383">
    <property type="entry name" value="Methyltransf_22"/>
    <property type="match status" value="1"/>
</dbReference>
<dbReference type="SUPFAM" id="SSF52047">
    <property type="entry name" value="RNI-like"/>
    <property type="match status" value="1"/>
</dbReference>
<proteinExistence type="predicted"/>
<dbReference type="SMART" id="SM00368">
    <property type="entry name" value="LRR_RI"/>
    <property type="match status" value="4"/>
</dbReference>
<dbReference type="InterPro" id="IPR025714">
    <property type="entry name" value="Methyltranfer_dom"/>
</dbReference>
<sequence length="442" mass="51277">MAAAIRENIDNVKNEEEEDNESERVKLTEEMMMAEYKESLTVLILSMTLTDEDMILMSNVLKKLDDLAIIRLDSTRLDDVGMQYMADGLRNNTTLVDINFSNTELGCESVRVLAELLGNKTALTTLDLSENNIGDDGVQHLNSNDEIIYKSLQIDLVIFLLIRFYFTTHESTPKLPESYIQSSDIDSKQCNLSLLESDGCFCESNSDWKRRKRIHRIQHKRNRISDDRYLFFQNNWEPTIHCQFERRIGNTGDGGKWICDVYRLRQMNATDLLIYSFGSNGDFSFEKAVKDILPKAEIHTFDMQLYECPDGICTFHQARLGNGKDDDSKSLQMVMKELGHENRHIQILKVDIEGSEYDLFENLFNLSPSNQAKLPYIRQILFEIHLHSDSIDKSIERTHELFELFRANNYVIFHKEVNLDDPRNVFEFAIIRLNAAFFTSQL</sequence>
<organism evidence="3 4">
    <name type="scientific">Adineta steineri</name>
    <dbReference type="NCBI Taxonomy" id="433720"/>
    <lineage>
        <taxon>Eukaryota</taxon>
        <taxon>Metazoa</taxon>
        <taxon>Spiralia</taxon>
        <taxon>Gnathifera</taxon>
        <taxon>Rotifera</taxon>
        <taxon>Eurotatoria</taxon>
        <taxon>Bdelloidea</taxon>
        <taxon>Adinetida</taxon>
        <taxon>Adinetidae</taxon>
        <taxon>Adineta</taxon>
    </lineage>
</organism>
<name>A0A813ZVM7_9BILA</name>
<accession>A0A813ZVM7</accession>
<dbReference type="EMBL" id="CAJNOG010000078">
    <property type="protein sequence ID" value="CAF0903237.1"/>
    <property type="molecule type" value="Genomic_DNA"/>
</dbReference>
<dbReference type="AlphaFoldDB" id="A0A813ZVM7"/>
<evidence type="ECO:0000259" key="2">
    <source>
        <dbReference type="Pfam" id="PF13383"/>
    </source>
</evidence>
<reference evidence="3" key="1">
    <citation type="submission" date="2021-02" db="EMBL/GenBank/DDBJ databases">
        <authorList>
            <person name="Nowell W R."/>
        </authorList>
    </citation>
    <scope>NUCLEOTIDE SEQUENCE</scope>
</reference>
<comment type="caution">
    <text evidence="3">The sequence shown here is derived from an EMBL/GenBank/DDBJ whole genome shotgun (WGS) entry which is preliminary data.</text>
</comment>
<gene>
    <name evidence="3" type="ORF">JYZ213_LOCUS10670</name>
</gene>
<dbReference type="PANTHER" id="PTHR32026">
    <property type="entry name" value="METHYLTRANSFERASE-LIKE PROTEIN 24"/>
    <property type="match status" value="1"/>
</dbReference>
<dbReference type="Proteomes" id="UP000663845">
    <property type="component" value="Unassembled WGS sequence"/>
</dbReference>
<dbReference type="InterPro" id="IPR026913">
    <property type="entry name" value="METTL24"/>
</dbReference>
<dbReference type="InterPro" id="IPR032675">
    <property type="entry name" value="LRR_dom_sf"/>
</dbReference>
<dbReference type="PANTHER" id="PTHR32026:SF27">
    <property type="entry name" value="METHYLTRANSFERASE FKBM DOMAIN-CONTAINING PROTEIN-RELATED"/>
    <property type="match status" value="1"/>
</dbReference>
<dbReference type="Gene3D" id="3.80.10.10">
    <property type="entry name" value="Ribonuclease Inhibitor"/>
    <property type="match status" value="1"/>
</dbReference>
<protein>
    <recommendedName>
        <fullName evidence="2">Methyltransferase domain-containing protein</fullName>
    </recommendedName>
</protein>
<evidence type="ECO:0000256" key="1">
    <source>
        <dbReference type="SAM" id="MobiDB-lite"/>
    </source>
</evidence>